<comment type="caution">
    <text evidence="2">The sequence shown here is derived from an EMBL/GenBank/DDBJ whole genome shotgun (WGS) entry which is preliminary data.</text>
</comment>
<feature type="domain" description="Peptidase S8/S53" evidence="1">
    <location>
        <begin position="9"/>
        <end position="152"/>
    </location>
</feature>
<name>A0A0G2FQN9_9PEZI</name>
<dbReference type="OrthoDB" id="5093543at2759"/>
<dbReference type="Proteomes" id="UP000034680">
    <property type="component" value="Unassembled WGS sequence"/>
</dbReference>
<dbReference type="Gene3D" id="3.40.50.200">
    <property type="entry name" value="Peptidase S8/S53 domain"/>
    <property type="match status" value="1"/>
</dbReference>
<dbReference type="GO" id="GO:0006508">
    <property type="term" value="P:proteolysis"/>
    <property type="evidence" value="ECO:0007669"/>
    <property type="project" value="UniProtKB-KW"/>
</dbReference>
<proteinExistence type="predicted"/>
<protein>
    <submittedName>
        <fullName evidence="2">Putative intracellular serine protease</fullName>
    </submittedName>
</protein>
<dbReference type="EMBL" id="LCUC01000114">
    <property type="protein sequence ID" value="KKY36517.1"/>
    <property type="molecule type" value="Genomic_DNA"/>
</dbReference>
<dbReference type="STRING" id="1214573.A0A0G2FQN9"/>
<organism evidence="2 3">
    <name type="scientific">Diaporthe ampelina</name>
    <dbReference type="NCBI Taxonomy" id="1214573"/>
    <lineage>
        <taxon>Eukaryota</taxon>
        <taxon>Fungi</taxon>
        <taxon>Dikarya</taxon>
        <taxon>Ascomycota</taxon>
        <taxon>Pezizomycotina</taxon>
        <taxon>Sordariomycetes</taxon>
        <taxon>Sordariomycetidae</taxon>
        <taxon>Diaporthales</taxon>
        <taxon>Diaporthaceae</taxon>
        <taxon>Diaporthe</taxon>
    </lineage>
</organism>
<evidence type="ECO:0000259" key="1">
    <source>
        <dbReference type="Pfam" id="PF00082"/>
    </source>
</evidence>
<dbReference type="AlphaFoldDB" id="A0A0G2FQN9"/>
<evidence type="ECO:0000313" key="2">
    <source>
        <dbReference type="EMBL" id="KKY36517.1"/>
    </source>
</evidence>
<dbReference type="InterPro" id="IPR000209">
    <property type="entry name" value="Peptidase_S8/S53_dom"/>
</dbReference>
<dbReference type="InterPro" id="IPR036852">
    <property type="entry name" value="Peptidase_S8/S53_dom_sf"/>
</dbReference>
<reference evidence="2 3" key="2">
    <citation type="submission" date="2015-05" db="EMBL/GenBank/DDBJ databases">
        <authorList>
            <person name="Morales-Cruz A."/>
            <person name="Amrine K.C."/>
            <person name="Cantu D."/>
        </authorList>
    </citation>
    <scope>NUCLEOTIDE SEQUENCE [LARGE SCALE GENOMIC DNA]</scope>
    <source>
        <strain evidence="2">DA912</strain>
    </source>
</reference>
<keyword evidence="2" id="KW-0378">Hydrolase</keyword>
<keyword evidence="2" id="KW-0645">Protease</keyword>
<gene>
    <name evidence="2" type="ORF">UCDDA912_g03427</name>
</gene>
<evidence type="ECO:0000313" key="3">
    <source>
        <dbReference type="Proteomes" id="UP000034680"/>
    </source>
</evidence>
<dbReference type="GO" id="GO:0004252">
    <property type="term" value="F:serine-type endopeptidase activity"/>
    <property type="evidence" value="ECO:0007669"/>
    <property type="project" value="InterPro"/>
</dbReference>
<dbReference type="SUPFAM" id="SSF52743">
    <property type="entry name" value="Subtilisin-like"/>
    <property type="match status" value="1"/>
</dbReference>
<keyword evidence="3" id="KW-1185">Reference proteome</keyword>
<accession>A0A0G2FQN9</accession>
<sequence>MLIVVRVESPAISHAAGSGAQIICTAWTIKPPPPEDDEDDDEVRRLFVEAVRLAQRNDVLMLCSASDEGQQGDTNYPHAACPDYTFRVGAARWTGASAEYVDARDISFSLPGDDVPLRNMKYEERYFRPFDVHKGSSIATALAAGLVGLVYECVRMGIIYENDPIKPRDLIKVDDLWSVRKKRAMEEILQRYGLKKDANSKYLNIWGTFKAEALRGTRDRKTKEISRLARVFLQK</sequence>
<reference evidence="2 3" key="1">
    <citation type="submission" date="2015-05" db="EMBL/GenBank/DDBJ databases">
        <title>Distinctive expansion of gene families associated with plant cell wall degradation and secondary metabolism in the genomes of grapevine trunk pathogens.</title>
        <authorList>
            <person name="Lawrence D.P."/>
            <person name="Travadon R."/>
            <person name="Rolshausen P.E."/>
            <person name="Baumgartner K."/>
        </authorList>
    </citation>
    <scope>NUCLEOTIDE SEQUENCE [LARGE SCALE GENOMIC DNA]</scope>
    <source>
        <strain evidence="2">DA912</strain>
    </source>
</reference>
<dbReference type="Pfam" id="PF00082">
    <property type="entry name" value="Peptidase_S8"/>
    <property type="match status" value="1"/>
</dbReference>